<sequence>MRDARPSAAAAEPAAQPPSDHAQADVAALPVANQPLLIVGVMLASLLQVLDTTIANVAIPHMQAALGATVDTVTWVLTSYIIASAVAMPITGWLADRIGARKLFIGAVAGFIIASALCGIATSLAEMVVFRAIQGVAGAFIAPLSQSFLLDSSKPSKHPQMMAIWGMGIMIGPILGPVLGGYLTEYWNWRWVFYVNVPIGLIALAILIGILPSRGQRERRFDLFGFAAIAVGLSALQLLLDRGQQVGWYDAGEIWIYTGLVISAAWVVAIHFSTARHPLIERALFADRNFVIALAFMVAIGMVLFANMALLPPMLQHLFGYSVIDTGLVLMPRGIGVLISMQLAGILTRKGLDARILVTVGFLITAFSLWEMSHWSLAVDRWHIVLSGSVQGIGIGLVFIPLQTVAFATLAPYLRTDGSSMLNLFRSVGSSIGISIATVMLARNMQISHADLAAHITTASTGSIDISTLDQYQSLGDVPLALVDMEIQRQAGMIAYIDDFYMMMWMSLAAVPLVLLMRGPKKPGPSASRPNQA</sequence>
<feature type="transmembrane region" description="Helical" evidence="7">
    <location>
        <begin position="128"/>
        <end position="150"/>
    </location>
</feature>
<keyword evidence="6 7" id="KW-0472">Membrane</keyword>
<keyword evidence="2" id="KW-0813">Transport</keyword>
<reference evidence="9 10" key="1">
    <citation type="submission" date="2019-12" db="EMBL/GenBank/DDBJ databases">
        <title>Genomic-based taxomic classification of the family Erythrobacteraceae.</title>
        <authorList>
            <person name="Xu L."/>
        </authorList>
    </citation>
    <scope>NUCLEOTIDE SEQUENCE [LARGE SCALE GENOMIC DNA]</scope>
    <source>
        <strain evidence="9 10">LMG 29519</strain>
    </source>
</reference>
<feature type="transmembrane region" description="Helical" evidence="7">
    <location>
        <begin position="252"/>
        <end position="270"/>
    </location>
</feature>
<protein>
    <submittedName>
        <fullName evidence="9">DHA2 family efflux MFS transporter permease subunit</fullName>
    </submittedName>
</protein>
<keyword evidence="5 7" id="KW-1133">Transmembrane helix</keyword>
<accession>A0A6I4U350</accession>
<evidence type="ECO:0000313" key="9">
    <source>
        <dbReference type="EMBL" id="MXP09744.1"/>
    </source>
</evidence>
<feature type="transmembrane region" description="Helical" evidence="7">
    <location>
        <begin position="72"/>
        <end position="91"/>
    </location>
</feature>
<evidence type="ECO:0000256" key="5">
    <source>
        <dbReference type="ARBA" id="ARBA00022989"/>
    </source>
</evidence>
<dbReference type="PANTHER" id="PTHR23501">
    <property type="entry name" value="MAJOR FACILITATOR SUPERFAMILY"/>
    <property type="match status" value="1"/>
</dbReference>
<feature type="transmembrane region" description="Helical" evidence="7">
    <location>
        <begin position="390"/>
        <end position="411"/>
    </location>
</feature>
<dbReference type="InterPro" id="IPR004638">
    <property type="entry name" value="EmrB-like"/>
</dbReference>
<keyword evidence="4 7" id="KW-0812">Transmembrane</keyword>
<dbReference type="Gene3D" id="1.20.1720.10">
    <property type="entry name" value="Multidrug resistance protein D"/>
    <property type="match status" value="1"/>
</dbReference>
<dbReference type="EMBL" id="WTYR01000001">
    <property type="protein sequence ID" value="MXP09744.1"/>
    <property type="molecule type" value="Genomic_DNA"/>
</dbReference>
<keyword evidence="3" id="KW-1003">Cell membrane</keyword>
<dbReference type="InterPro" id="IPR011701">
    <property type="entry name" value="MFS"/>
</dbReference>
<keyword evidence="10" id="KW-1185">Reference proteome</keyword>
<name>A0A6I4U350_9SPHN</name>
<evidence type="ECO:0000313" key="10">
    <source>
        <dbReference type="Proteomes" id="UP000429229"/>
    </source>
</evidence>
<evidence type="ECO:0000256" key="2">
    <source>
        <dbReference type="ARBA" id="ARBA00022448"/>
    </source>
</evidence>
<feature type="transmembrane region" description="Helical" evidence="7">
    <location>
        <begin position="352"/>
        <end position="370"/>
    </location>
</feature>
<evidence type="ECO:0000259" key="8">
    <source>
        <dbReference type="PROSITE" id="PS50850"/>
    </source>
</evidence>
<dbReference type="OrthoDB" id="9812221at2"/>
<dbReference type="PROSITE" id="PS50850">
    <property type="entry name" value="MFS"/>
    <property type="match status" value="1"/>
</dbReference>
<feature type="transmembrane region" description="Helical" evidence="7">
    <location>
        <begin position="189"/>
        <end position="211"/>
    </location>
</feature>
<feature type="transmembrane region" description="Helical" evidence="7">
    <location>
        <begin position="223"/>
        <end position="240"/>
    </location>
</feature>
<feature type="transmembrane region" description="Helical" evidence="7">
    <location>
        <begin position="290"/>
        <end position="312"/>
    </location>
</feature>
<comment type="caution">
    <text evidence="9">The sequence shown here is derived from an EMBL/GenBank/DDBJ whole genome shotgun (WGS) entry which is preliminary data.</text>
</comment>
<evidence type="ECO:0000256" key="1">
    <source>
        <dbReference type="ARBA" id="ARBA00004651"/>
    </source>
</evidence>
<organism evidence="9 10">
    <name type="scientific">Alteriqipengyuania halimionae</name>
    <dbReference type="NCBI Taxonomy" id="1926630"/>
    <lineage>
        <taxon>Bacteria</taxon>
        <taxon>Pseudomonadati</taxon>
        <taxon>Pseudomonadota</taxon>
        <taxon>Alphaproteobacteria</taxon>
        <taxon>Sphingomonadales</taxon>
        <taxon>Erythrobacteraceae</taxon>
        <taxon>Alteriqipengyuania</taxon>
    </lineage>
</organism>
<feature type="transmembrane region" description="Helical" evidence="7">
    <location>
        <begin position="103"/>
        <end position="122"/>
    </location>
</feature>
<evidence type="ECO:0000256" key="4">
    <source>
        <dbReference type="ARBA" id="ARBA00022692"/>
    </source>
</evidence>
<feature type="transmembrane region" description="Helical" evidence="7">
    <location>
        <begin position="36"/>
        <end position="60"/>
    </location>
</feature>
<gene>
    <name evidence="9" type="ORF">GRI68_06085</name>
</gene>
<dbReference type="AlphaFoldDB" id="A0A6I4U350"/>
<dbReference type="Gene3D" id="1.20.1250.20">
    <property type="entry name" value="MFS general substrate transporter like domains"/>
    <property type="match status" value="1"/>
</dbReference>
<feature type="transmembrane region" description="Helical" evidence="7">
    <location>
        <begin position="162"/>
        <end position="183"/>
    </location>
</feature>
<feature type="transmembrane region" description="Helical" evidence="7">
    <location>
        <begin position="423"/>
        <end position="442"/>
    </location>
</feature>
<dbReference type="NCBIfam" id="TIGR00711">
    <property type="entry name" value="efflux_EmrB"/>
    <property type="match status" value="1"/>
</dbReference>
<dbReference type="InterPro" id="IPR020846">
    <property type="entry name" value="MFS_dom"/>
</dbReference>
<feature type="transmembrane region" description="Helical" evidence="7">
    <location>
        <begin position="318"/>
        <end position="340"/>
    </location>
</feature>
<comment type="subcellular location">
    <subcellularLocation>
        <location evidence="1">Cell membrane</location>
        <topology evidence="1">Multi-pass membrane protein</topology>
    </subcellularLocation>
</comment>
<dbReference type="Pfam" id="PF07690">
    <property type="entry name" value="MFS_1"/>
    <property type="match status" value="1"/>
</dbReference>
<feature type="transmembrane region" description="Helical" evidence="7">
    <location>
        <begin position="500"/>
        <end position="519"/>
    </location>
</feature>
<evidence type="ECO:0000256" key="3">
    <source>
        <dbReference type="ARBA" id="ARBA00022475"/>
    </source>
</evidence>
<dbReference type="CDD" id="cd17503">
    <property type="entry name" value="MFS_LmrB_MDR_like"/>
    <property type="match status" value="1"/>
</dbReference>
<dbReference type="GO" id="GO:0022857">
    <property type="term" value="F:transmembrane transporter activity"/>
    <property type="evidence" value="ECO:0007669"/>
    <property type="project" value="InterPro"/>
</dbReference>
<dbReference type="Proteomes" id="UP000429229">
    <property type="component" value="Unassembled WGS sequence"/>
</dbReference>
<evidence type="ECO:0000256" key="7">
    <source>
        <dbReference type="SAM" id="Phobius"/>
    </source>
</evidence>
<dbReference type="SUPFAM" id="SSF103473">
    <property type="entry name" value="MFS general substrate transporter"/>
    <property type="match status" value="1"/>
</dbReference>
<proteinExistence type="predicted"/>
<dbReference type="PANTHER" id="PTHR23501:SF174">
    <property type="entry name" value="MULTIDRUG EXPORT PROTEIN EMRB-RELATED"/>
    <property type="match status" value="1"/>
</dbReference>
<dbReference type="InterPro" id="IPR036259">
    <property type="entry name" value="MFS_trans_sf"/>
</dbReference>
<dbReference type="GO" id="GO:0005886">
    <property type="term" value="C:plasma membrane"/>
    <property type="evidence" value="ECO:0007669"/>
    <property type="project" value="UniProtKB-SubCell"/>
</dbReference>
<evidence type="ECO:0000256" key="6">
    <source>
        <dbReference type="ARBA" id="ARBA00023136"/>
    </source>
</evidence>
<feature type="domain" description="Major facilitator superfamily (MFS) profile" evidence="8">
    <location>
        <begin position="37"/>
        <end position="522"/>
    </location>
</feature>